<feature type="region of interest" description="Disordered" evidence="1">
    <location>
        <begin position="102"/>
        <end position="129"/>
    </location>
</feature>
<feature type="compositionally biased region" description="Basic residues" evidence="1">
    <location>
        <begin position="102"/>
        <end position="113"/>
    </location>
</feature>
<keyword evidence="2" id="KW-0472">Membrane</keyword>
<evidence type="ECO:0008006" key="5">
    <source>
        <dbReference type="Google" id="ProtNLM"/>
    </source>
</evidence>
<feature type="transmembrane region" description="Helical" evidence="2">
    <location>
        <begin position="308"/>
        <end position="329"/>
    </location>
</feature>
<dbReference type="RefSeq" id="WP_275563645.1">
    <property type="nucleotide sequence ID" value="NZ_CP095474.1"/>
</dbReference>
<evidence type="ECO:0000313" key="4">
    <source>
        <dbReference type="Proteomes" id="UP001056383"/>
    </source>
</evidence>
<dbReference type="EMBL" id="CP095474">
    <property type="protein sequence ID" value="URN17157.1"/>
    <property type="molecule type" value="Genomic_DNA"/>
</dbReference>
<keyword evidence="2" id="KW-0812">Transmembrane</keyword>
<evidence type="ECO:0000256" key="2">
    <source>
        <dbReference type="SAM" id="Phobius"/>
    </source>
</evidence>
<evidence type="ECO:0000256" key="1">
    <source>
        <dbReference type="SAM" id="MobiDB-lite"/>
    </source>
</evidence>
<accession>A0ABY4TDZ9</accession>
<name>A0ABY4TDZ9_9ACTN</name>
<feature type="non-terminal residue" evidence="3">
    <location>
        <position position="482"/>
    </location>
</feature>
<protein>
    <recommendedName>
        <fullName evidence="5">DNA-directed RNA polymerase specialized sigma subunit, sigma24 family</fullName>
    </recommendedName>
</protein>
<proteinExistence type="predicted"/>
<feature type="region of interest" description="Disordered" evidence="1">
    <location>
        <begin position="1"/>
        <end position="30"/>
    </location>
</feature>
<feature type="compositionally biased region" description="Basic and acidic residues" evidence="1">
    <location>
        <begin position="1"/>
        <end position="10"/>
    </location>
</feature>
<organism evidence="3 4">
    <name type="scientific">Streptomyces sudanensis</name>
    <dbReference type="NCBI Taxonomy" id="436397"/>
    <lineage>
        <taxon>Bacteria</taxon>
        <taxon>Bacillati</taxon>
        <taxon>Actinomycetota</taxon>
        <taxon>Actinomycetes</taxon>
        <taxon>Kitasatosporales</taxon>
        <taxon>Streptomycetaceae</taxon>
        <taxon>Streptomyces</taxon>
    </lineage>
</organism>
<sequence>MTSSRLEHPTDTTGAPRERRRAPRGVREVAQRPPIRYEPYLDGLFTYCLSMLRDHDAATAALGEALAVAERRHGRCPADPPLRKAWLYALARWACLRAPARRRRSRSGAHPRRPASEGPSRASREAAGRRRGGLDLLAWPEAAGTTPEQREALELAVRHRLDADQVAAVLGTAPRAARELLSAAACEVERTRAALAVAGTGACPAVTRLTGGRPVPLSAELRRDLVRHVDDCPVCRRTAERVEAAGPWPGSTATPARLPLVPAPRPTACAAMRHAPRLRPAGPRFGRDGFPLGPAGRAARRDRMRARVLTTTVVAAVVAAPAFALWAAYRGDAEAVRGRGERASSTSDAVGARGDGGSRANTAGPGTRARAPHPGRDVPVEPAGGPVPPSALPSRPGAGRVAVAARTRGDTTLLTLTASTGGPVGWSLRTDAPWLLADRTSGTLGPGRSVTVRVFPDRAREPRGPWSARIRVTPSDAVVTLT</sequence>
<dbReference type="Proteomes" id="UP001056383">
    <property type="component" value="Chromosome"/>
</dbReference>
<evidence type="ECO:0000313" key="3">
    <source>
        <dbReference type="EMBL" id="URN17157.1"/>
    </source>
</evidence>
<reference evidence="3" key="1">
    <citation type="submission" date="2022-04" db="EMBL/GenBank/DDBJ databases">
        <title>Systematic whole-genome sequencing reveals an unexpected diversity among actinomycetoma pathogens and provides insights into their antibacterial susceptibilities.</title>
        <authorList>
            <person name="Watson A.K."/>
            <person name="Kepplinger B."/>
            <person name="Bakhiet S.M."/>
            <person name="Mhmoud N.A."/>
            <person name="Chapman J."/>
            <person name="Allenby N."/>
            <person name="Mickiewicz K."/>
            <person name="Goodfellow M."/>
            <person name="Fahal A.H."/>
            <person name="Errington J."/>
        </authorList>
    </citation>
    <scope>NUCLEOTIDE SEQUENCE</scope>
    <source>
        <strain evidence="3">SD 504</strain>
    </source>
</reference>
<feature type="region of interest" description="Disordered" evidence="1">
    <location>
        <begin position="335"/>
        <end position="397"/>
    </location>
</feature>
<keyword evidence="2" id="KW-1133">Transmembrane helix</keyword>
<keyword evidence="4" id="KW-1185">Reference proteome</keyword>
<gene>
    <name evidence="3" type="ORF">MW084_15845</name>
</gene>